<evidence type="ECO:0000259" key="2">
    <source>
        <dbReference type="Pfam" id="PF07883"/>
    </source>
</evidence>
<dbReference type="InterPro" id="IPR014710">
    <property type="entry name" value="RmlC-like_jellyroll"/>
</dbReference>
<evidence type="ECO:0000256" key="1">
    <source>
        <dbReference type="SAM" id="MobiDB-lite"/>
    </source>
</evidence>
<dbReference type="InterPro" id="IPR011051">
    <property type="entry name" value="RmlC_Cupin_sf"/>
</dbReference>
<dbReference type="InterPro" id="IPR013096">
    <property type="entry name" value="Cupin_2"/>
</dbReference>
<dbReference type="Gene3D" id="2.60.120.10">
    <property type="entry name" value="Jelly Rolls"/>
    <property type="match status" value="1"/>
</dbReference>
<feature type="region of interest" description="Disordered" evidence="1">
    <location>
        <begin position="1"/>
        <end position="22"/>
    </location>
</feature>
<reference evidence="3" key="1">
    <citation type="submission" date="2023-03" db="EMBL/GenBank/DDBJ databases">
        <title>Massive genome expansion in bonnet fungi (Mycena s.s.) driven by repeated elements and novel gene families across ecological guilds.</title>
        <authorList>
            <consortium name="Lawrence Berkeley National Laboratory"/>
            <person name="Harder C.B."/>
            <person name="Miyauchi S."/>
            <person name="Viragh M."/>
            <person name="Kuo A."/>
            <person name="Thoen E."/>
            <person name="Andreopoulos B."/>
            <person name="Lu D."/>
            <person name="Skrede I."/>
            <person name="Drula E."/>
            <person name="Henrissat B."/>
            <person name="Morin E."/>
            <person name="Kohler A."/>
            <person name="Barry K."/>
            <person name="LaButti K."/>
            <person name="Morin E."/>
            <person name="Salamov A."/>
            <person name="Lipzen A."/>
            <person name="Mereny Z."/>
            <person name="Hegedus B."/>
            <person name="Baldrian P."/>
            <person name="Stursova M."/>
            <person name="Weitz H."/>
            <person name="Taylor A."/>
            <person name="Grigoriev I.V."/>
            <person name="Nagy L.G."/>
            <person name="Martin F."/>
            <person name="Kauserud H."/>
        </authorList>
    </citation>
    <scope>NUCLEOTIDE SEQUENCE</scope>
    <source>
        <strain evidence="3">CBHHK067</strain>
    </source>
</reference>
<protein>
    <recommendedName>
        <fullName evidence="2">Cupin type-2 domain-containing protein</fullName>
    </recommendedName>
</protein>
<dbReference type="PANTHER" id="PTHR36156:SF2">
    <property type="entry name" value="CUPIN TYPE-2 DOMAIN-CONTAINING PROTEIN"/>
    <property type="match status" value="1"/>
</dbReference>
<organism evidence="3 4">
    <name type="scientific">Mycena rosella</name>
    <name type="common">Pink bonnet</name>
    <name type="synonym">Agaricus rosellus</name>
    <dbReference type="NCBI Taxonomy" id="1033263"/>
    <lineage>
        <taxon>Eukaryota</taxon>
        <taxon>Fungi</taxon>
        <taxon>Dikarya</taxon>
        <taxon>Basidiomycota</taxon>
        <taxon>Agaricomycotina</taxon>
        <taxon>Agaricomycetes</taxon>
        <taxon>Agaricomycetidae</taxon>
        <taxon>Agaricales</taxon>
        <taxon>Marasmiineae</taxon>
        <taxon>Mycenaceae</taxon>
        <taxon>Mycena</taxon>
    </lineage>
</organism>
<dbReference type="Pfam" id="PF07883">
    <property type="entry name" value="Cupin_2"/>
    <property type="match status" value="1"/>
</dbReference>
<keyword evidence="4" id="KW-1185">Reference proteome</keyword>
<dbReference type="CDD" id="cd02231">
    <property type="entry name" value="cupin_BLL6423-like"/>
    <property type="match status" value="1"/>
</dbReference>
<comment type="caution">
    <text evidence="3">The sequence shown here is derived from an EMBL/GenBank/DDBJ whole genome shotgun (WGS) entry which is preliminary data.</text>
</comment>
<dbReference type="InterPro" id="IPR047142">
    <property type="entry name" value="OryJ/VirC-like"/>
</dbReference>
<name>A0AAD7CZS1_MYCRO</name>
<accession>A0AAD7CZS1</accession>
<evidence type="ECO:0000313" key="3">
    <source>
        <dbReference type="EMBL" id="KAJ7671853.1"/>
    </source>
</evidence>
<evidence type="ECO:0000313" key="4">
    <source>
        <dbReference type="Proteomes" id="UP001221757"/>
    </source>
</evidence>
<dbReference type="SUPFAM" id="SSF51182">
    <property type="entry name" value="RmlC-like cupins"/>
    <property type="match status" value="1"/>
</dbReference>
<dbReference type="Proteomes" id="UP001221757">
    <property type="component" value="Unassembled WGS sequence"/>
</dbReference>
<dbReference type="AlphaFoldDB" id="A0AAD7CZS1"/>
<dbReference type="PANTHER" id="PTHR36156">
    <property type="entry name" value="SLR2101 PROTEIN"/>
    <property type="match status" value="1"/>
</dbReference>
<gene>
    <name evidence="3" type="ORF">B0H17DRAFT_1162069</name>
</gene>
<sequence>MSSSPQSPLPPVRRVVTGHNSAGKSTVIADTAQQARLATSVNPVYDLHYTGESPAVIDTEISKGKWVDEVTQHPELVSGSGSTFRCWDLPPGDVSPLHRTVTLDYAIISRGTVTLELEEGERVTLKAGDTVIQRGTMHTWRNETTEWAQVYFVMLGAKPIEIGGKSLTEEFHEAK</sequence>
<proteinExistence type="predicted"/>
<feature type="domain" description="Cupin type-2" evidence="2">
    <location>
        <begin position="87"/>
        <end position="153"/>
    </location>
</feature>
<dbReference type="Gene3D" id="2.20.70.150">
    <property type="match status" value="1"/>
</dbReference>
<dbReference type="EMBL" id="JARKIE010000171">
    <property type="protein sequence ID" value="KAJ7671853.1"/>
    <property type="molecule type" value="Genomic_DNA"/>
</dbReference>